<protein>
    <submittedName>
        <fullName evidence="9">Cystathionine beta-lyase</fullName>
        <ecNumber evidence="9">4.4.1.8</ecNumber>
    </submittedName>
</protein>
<evidence type="ECO:0000256" key="4">
    <source>
        <dbReference type="ARBA" id="ARBA00023239"/>
    </source>
</evidence>
<dbReference type="Pfam" id="PF01053">
    <property type="entry name" value="Cys_Met_Meta_PP"/>
    <property type="match status" value="1"/>
</dbReference>
<proteinExistence type="inferred from homology"/>
<keyword evidence="3 6" id="KW-0663">Pyridoxal phosphate</keyword>
<organism evidence="9 10">
    <name type="scientific">Henriciella mobilis</name>
    <dbReference type="NCBI Taxonomy" id="2305467"/>
    <lineage>
        <taxon>Bacteria</taxon>
        <taxon>Pseudomonadati</taxon>
        <taxon>Pseudomonadota</taxon>
        <taxon>Alphaproteobacteria</taxon>
        <taxon>Hyphomonadales</taxon>
        <taxon>Hyphomonadaceae</taxon>
        <taxon>Henriciella</taxon>
    </lineage>
</organism>
<sequence length="386" mass="41850">MKRSTRLIHNRAGTGPRRTVNPPLEHASTIILPDAASLYSQNPAYGRMGLSVHQELEAALCTLEKADFTRLTPSGLSACAVAAAALVKAGDRILVSDSIYGPSRRFCERRLKRMGVESERFDPRNLGQIEMLMSEGAAAIFLESPGSLTFEISDTPAIVTLARAHNVKTIMDNTWSAGVFCQPLDLGVDVSVQALTKYVVGHADAFGGAVMTSDPGIVREIRDLTEDWGISIGPDDAYSALRGTRTLETRLSQHQASALQLANWLSGVPGVNQVIHPALPSHPDHALWLRDFSGSSGLFGFLLDASNQSELDAFLGALELFKLGFSWGGFESLIIPCDAQLTRLKSDWTSEKNGHLLRVHAGLEDPDDLIADFQLGFDALSRKKNT</sequence>
<dbReference type="Proteomes" id="UP000266385">
    <property type="component" value="Unassembled WGS sequence"/>
</dbReference>
<evidence type="ECO:0000313" key="9">
    <source>
        <dbReference type="EMBL" id="RIJ28179.1"/>
    </source>
</evidence>
<dbReference type="GO" id="GO:0019450">
    <property type="term" value="P:L-cysteine catabolic process to pyruvate"/>
    <property type="evidence" value="ECO:0007669"/>
    <property type="project" value="TreeGrafter"/>
</dbReference>
<dbReference type="NCBIfam" id="TIGR01324">
    <property type="entry name" value="cysta_beta_ly_B"/>
    <property type="match status" value="1"/>
</dbReference>
<dbReference type="SUPFAM" id="SSF53383">
    <property type="entry name" value="PLP-dependent transferases"/>
    <property type="match status" value="1"/>
</dbReference>
<dbReference type="GO" id="GO:0047804">
    <property type="term" value="F:cysteine-S-conjugate beta-lyase activity"/>
    <property type="evidence" value="ECO:0007669"/>
    <property type="project" value="InterPro"/>
</dbReference>
<dbReference type="Gene3D" id="3.90.1150.10">
    <property type="entry name" value="Aspartate Aminotransferase, domain 1"/>
    <property type="match status" value="1"/>
</dbReference>
<evidence type="ECO:0000256" key="6">
    <source>
        <dbReference type="PIRSR" id="PIRSR001434-2"/>
    </source>
</evidence>
<dbReference type="AlphaFoldDB" id="A0A399RF25"/>
<comment type="similarity">
    <text evidence="2 7">Belongs to the trans-sulfuration enzymes family.</text>
</comment>
<dbReference type="GO" id="GO:0030170">
    <property type="term" value="F:pyridoxal phosphate binding"/>
    <property type="evidence" value="ECO:0007669"/>
    <property type="project" value="InterPro"/>
</dbReference>
<evidence type="ECO:0000256" key="7">
    <source>
        <dbReference type="RuleBase" id="RU362118"/>
    </source>
</evidence>
<keyword evidence="4 9" id="KW-0456">Lyase</keyword>
<dbReference type="InterPro" id="IPR015424">
    <property type="entry name" value="PyrdxlP-dep_Trfase"/>
</dbReference>
<dbReference type="PANTHER" id="PTHR43500">
    <property type="entry name" value="CYSTATHIONINE BETA-LYASE-RELATED"/>
    <property type="match status" value="1"/>
</dbReference>
<dbReference type="InterPro" id="IPR015421">
    <property type="entry name" value="PyrdxlP-dep_Trfase_major"/>
</dbReference>
<dbReference type="OrthoDB" id="9790858at2"/>
<evidence type="ECO:0000313" key="10">
    <source>
        <dbReference type="Proteomes" id="UP000266385"/>
    </source>
</evidence>
<dbReference type="RefSeq" id="WP_119376714.1">
    <property type="nucleotide sequence ID" value="NZ_QWFX01000013.1"/>
</dbReference>
<comment type="caution">
    <text evidence="9">The sequence shown here is derived from an EMBL/GenBank/DDBJ whole genome shotgun (WGS) entry which is preliminary data.</text>
</comment>
<dbReference type="PANTHER" id="PTHR43500:SF1">
    <property type="entry name" value="CYSTATHIONINE BETA-LYASE-RELATED"/>
    <property type="match status" value="1"/>
</dbReference>
<dbReference type="InterPro" id="IPR000277">
    <property type="entry name" value="Cys/Met-Metab_PyrdxlP-dep_enz"/>
</dbReference>
<dbReference type="PIRSF" id="PIRSF001434">
    <property type="entry name" value="CGS"/>
    <property type="match status" value="1"/>
</dbReference>
<evidence type="ECO:0000256" key="3">
    <source>
        <dbReference type="ARBA" id="ARBA00022898"/>
    </source>
</evidence>
<dbReference type="Gene3D" id="3.40.640.10">
    <property type="entry name" value="Type I PLP-dependent aspartate aminotransferase-like (Major domain)"/>
    <property type="match status" value="1"/>
</dbReference>
<feature type="region of interest" description="Disordered" evidence="8">
    <location>
        <begin position="1"/>
        <end position="21"/>
    </location>
</feature>
<accession>A0A399RF25</accession>
<evidence type="ECO:0000256" key="8">
    <source>
        <dbReference type="SAM" id="MobiDB-lite"/>
    </source>
</evidence>
<comment type="catalytic activity">
    <reaction evidence="5">
        <text>L,L-cystathionine + H2O = L-homocysteine + pyruvate + NH4(+)</text>
        <dbReference type="Rhea" id="RHEA:13965"/>
        <dbReference type="ChEBI" id="CHEBI:15361"/>
        <dbReference type="ChEBI" id="CHEBI:15377"/>
        <dbReference type="ChEBI" id="CHEBI:28938"/>
        <dbReference type="ChEBI" id="CHEBI:58161"/>
        <dbReference type="ChEBI" id="CHEBI:58199"/>
    </reaction>
</comment>
<evidence type="ECO:0000256" key="5">
    <source>
        <dbReference type="ARBA" id="ARBA00047517"/>
    </source>
</evidence>
<gene>
    <name evidence="9" type="primary">metC</name>
    <name evidence="9" type="ORF">D1223_12270</name>
</gene>
<evidence type="ECO:0000256" key="2">
    <source>
        <dbReference type="ARBA" id="ARBA00009077"/>
    </source>
</evidence>
<dbReference type="EMBL" id="QWFX01000013">
    <property type="protein sequence ID" value="RIJ28179.1"/>
    <property type="molecule type" value="Genomic_DNA"/>
</dbReference>
<dbReference type="InterPro" id="IPR006233">
    <property type="entry name" value="Cys_b_lyase_bac"/>
</dbReference>
<keyword evidence="10" id="KW-1185">Reference proteome</keyword>
<evidence type="ECO:0000256" key="1">
    <source>
        <dbReference type="ARBA" id="ARBA00001933"/>
    </source>
</evidence>
<dbReference type="InterPro" id="IPR015422">
    <property type="entry name" value="PyrdxlP-dep_Trfase_small"/>
</dbReference>
<name>A0A399RF25_9PROT</name>
<dbReference type="GO" id="GO:0019346">
    <property type="term" value="P:transsulfuration"/>
    <property type="evidence" value="ECO:0007669"/>
    <property type="project" value="InterPro"/>
</dbReference>
<feature type="modified residue" description="N6-(pyridoxal phosphate)lysine" evidence="6">
    <location>
        <position position="197"/>
    </location>
</feature>
<dbReference type="EC" id="4.4.1.8" evidence="9"/>
<reference evidence="9 10" key="1">
    <citation type="submission" date="2018-08" db="EMBL/GenBank/DDBJ databases">
        <title>Henriciella mobilis sp. nov., isolated from seawater.</title>
        <authorList>
            <person name="Cheng H."/>
            <person name="Wu Y.-H."/>
            <person name="Xu X.-W."/>
            <person name="Guo L.-L."/>
        </authorList>
    </citation>
    <scope>NUCLEOTIDE SEQUENCE [LARGE SCALE GENOMIC DNA]</scope>
    <source>
        <strain evidence="9 10">JN25</strain>
    </source>
</reference>
<comment type="cofactor">
    <cofactor evidence="1 7">
        <name>pyridoxal 5'-phosphate</name>
        <dbReference type="ChEBI" id="CHEBI:597326"/>
    </cofactor>
</comment>